<proteinExistence type="predicted"/>
<gene>
    <name evidence="2" type="ORF">UJA718_LOCUS50359</name>
</gene>
<dbReference type="AlphaFoldDB" id="A0A822ATT1"/>
<dbReference type="EMBL" id="CAJOBP010112197">
    <property type="protein sequence ID" value="CAF5005099.1"/>
    <property type="molecule type" value="Genomic_DNA"/>
</dbReference>
<name>A0A822ATT1_9BILA</name>
<reference evidence="2" key="1">
    <citation type="submission" date="2021-02" db="EMBL/GenBank/DDBJ databases">
        <authorList>
            <person name="Nowell W R."/>
        </authorList>
    </citation>
    <scope>NUCLEOTIDE SEQUENCE</scope>
</reference>
<keyword evidence="1" id="KW-0812">Transmembrane</keyword>
<dbReference type="Proteomes" id="UP000663873">
    <property type="component" value="Unassembled WGS sequence"/>
</dbReference>
<organism evidence="2 3">
    <name type="scientific">Rotaria socialis</name>
    <dbReference type="NCBI Taxonomy" id="392032"/>
    <lineage>
        <taxon>Eukaryota</taxon>
        <taxon>Metazoa</taxon>
        <taxon>Spiralia</taxon>
        <taxon>Gnathifera</taxon>
        <taxon>Rotifera</taxon>
        <taxon>Eurotatoria</taxon>
        <taxon>Bdelloidea</taxon>
        <taxon>Philodinida</taxon>
        <taxon>Philodinidae</taxon>
        <taxon>Rotaria</taxon>
    </lineage>
</organism>
<protein>
    <submittedName>
        <fullName evidence="2">Uncharacterized protein</fullName>
    </submittedName>
</protein>
<keyword evidence="1" id="KW-0472">Membrane</keyword>
<sequence>FFPFWSIVLIVFALIFLTVGIVGFIGYLLGCRRPTAEEIMAKEFQLIRSDDEALLGG</sequence>
<feature type="transmembrane region" description="Helical" evidence="1">
    <location>
        <begin position="6"/>
        <end position="30"/>
    </location>
</feature>
<feature type="non-terminal residue" evidence="2">
    <location>
        <position position="1"/>
    </location>
</feature>
<evidence type="ECO:0000256" key="1">
    <source>
        <dbReference type="SAM" id="Phobius"/>
    </source>
</evidence>
<keyword evidence="1" id="KW-1133">Transmembrane helix</keyword>
<feature type="non-terminal residue" evidence="2">
    <location>
        <position position="57"/>
    </location>
</feature>
<evidence type="ECO:0000313" key="2">
    <source>
        <dbReference type="EMBL" id="CAF5005099.1"/>
    </source>
</evidence>
<evidence type="ECO:0000313" key="3">
    <source>
        <dbReference type="Proteomes" id="UP000663873"/>
    </source>
</evidence>
<keyword evidence="3" id="KW-1185">Reference proteome</keyword>
<accession>A0A822ATT1</accession>
<comment type="caution">
    <text evidence="2">The sequence shown here is derived from an EMBL/GenBank/DDBJ whole genome shotgun (WGS) entry which is preliminary data.</text>
</comment>